<evidence type="ECO:0000313" key="6">
    <source>
        <dbReference type="Proteomes" id="UP000616779"/>
    </source>
</evidence>
<dbReference type="Pfam" id="PF00392">
    <property type="entry name" value="GntR"/>
    <property type="match status" value="1"/>
</dbReference>
<organism evidence="5 6">
    <name type="scientific">Paenibacillus phytorum</name>
    <dbReference type="NCBI Taxonomy" id="2654977"/>
    <lineage>
        <taxon>Bacteria</taxon>
        <taxon>Bacillati</taxon>
        <taxon>Bacillota</taxon>
        <taxon>Bacilli</taxon>
        <taxon>Bacillales</taxon>
        <taxon>Paenibacillaceae</taxon>
        <taxon>Paenibacillus</taxon>
    </lineage>
</organism>
<keyword evidence="6" id="KW-1185">Reference proteome</keyword>
<dbReference type="Gene3D" id="1.10.10.10">
    <property type="entry name" value="Winged helix-like DNA-binding domain superfamily/Winged helix DNA-binding domain"/>
    <property type="match status" value="1"/>
</dbReference>
<dbReference type="PANTHER" id="PTHR43537:SF5">
    <property type="entry name" value="UXU OPERON TRANSCRIPTIONAL REGULATOR"/>
    <property type="match status" value="1"/>
</dbReference>
<dbReference type="InterPro" id="IPR011711">
    <property type="entry name" value="GntR_C"/>
</dbReference>
<feature type="domain" description="HTH gntR-type" evidence="4">
    <location>
        <begin position="4"/>
        <end position="71"/>
    </location>
</feature>
<dbReference type="EMBL" id="WHOA01000248">
    <property type="protein sequence ID" value="NOU76866.1"/>
    <property type="molecule type" value="Genomic_DNA"/>
</dbReference>
<dbReference type="InterPro" id="IPR000524">
    <property type="entry name" value="Tscrpt_reg_HTH_GntR"/>
</dbReference>
<dbReference type="CDD" id="cd07377">
    <property type="entry name" value="WHTH_GntR"/>
    <property type="match status" value="1"/>
</dbReference>
<dbReference type="RefSeq" id="WP_171649401.1">
    <property type="nucleotide sequence ID" value="NZ_WHOA01000248.1"/>
</dbReference>
<dbReference type="SMART" id="SM00345">
    <property type="entry name" value="HTH_GNTR"/>
    <property type="match status" value="1"/>
</dbReference>
<reference evidence="5 6" key="1">
    <citation type="submission" date="2019-10" db="EMBL/GenBank/DDBJ databases">
        <title>Description of Paenibacillus terrestris sp. nov.</title>
        <authorList>
            <person name="Carlier A."/>
            <person name="Qi S."/>
        </authorList>
    </citation>
    <scope>NUCLEOTIDE SEQUENCE [LARGE SCALE GENOMIC DNA]</scope>
    <source>
        <strain evidence="5 6">LMG 31458</strain>
    </source>
</reference>
<keyword evidence="1" id="KW-0805">Transcription regulation</keyword>
<evidence type="ECO:0000259" key="4">
    <source>
        <dbReference type="PROSITE" id="PS50949"/>
    </source>
</evidence>
<evidence type="ECO:0000256" key="2">
    <source>
        <dbReference type="ARBA" id="ARBA00023125"/>
    </source>
</evidence>
<comment type="caution">
    <text evidence="5">The sequence shown here is derived from an EMBL/GenBank/DDBJ whole genome shotgun (WGS) entry which is preliminary data.</text>
</comment>
<dbReference type="Gene3D" id="1.20.120.530">
    <property type="entry name" value="GntR ligand-binding domain-like"/>
    <property type="match status" value="1"/>
</dbReference>
<protein>
    <submittedName>
        <fullName evidence="5">GntR family transcriptional regulator</fullName>
    </submittedName>
</protein>
<evidence type="ECO:0000313" key="5">
    <source>
        <dbReference type="EMBL" id="NOU76866.1"/>
    </source>
</evidence>
<dbReference type="Pfam" id="PF07729">
    <property type="entry name" value="FCD"/>
    <property type="match status" value="1"/>
</dbReference>
<dbReference type="PROSITE" id="PS50949">
    <property type="entry name" value="HTH_GNTR"/>
    <property type="match status" value="1"/>
</dbReference>
<dbReference type="InterPro" id="IPR036388">
    <property type="entry name" value="WH-like_DNA-bd_sf"/>
</dbReference>
<evidence type="ECO:0000256" key="1">
    <source>
        <dbReference type="ARBA" id="ARBA00023015"/>
    </source>
</evidence>
<proteinExistence type="predicted"/>
<name>A0ABX1Y9H2_9BACL</name>
<keyword evidence="2" id="KW-0238">DNA-binding</keyword>
<dbReference type="SUPFAM" id="SSF46785">
    <property type="entry name" value="Winged helix' DNA-binding domain"/>
    <property type="match status" value="1"/>
</dbReference>
<dbReference type="PRINTS" id="PR00035">
    <property type="entry name" value="HTHGNTR"/>
</dbReference>
<dbReference type="SUPFAM" id="SSF48008">
    <property type="entry name" value="GntR ligand-binding domain-like"/>
    <property type="match status" value="1"/>
</dbReference>
<gene>
    <name evidence="5" type="ORF">GC098_36825</name>
</gene>
<dbReference type="PANTHER" id="PTHR43537">
    <property type="entry name" value="TRANSCRIPTIONAL REGULATOR, GNTR FAMILY"/>
    <property type="match status" value="1"/>
</dbReference>
<dbReference type="InterPro" id="IPR036390">
    <property type="entry name" value="WH_DNA-bd_sf"/>
</dbReference>
<dbReference type="InterPro" id="IPR008920">
    <property type="entry name" value="TF_FadR/GntR_C"/>
</dbReference>
<accession>A0ABX1Y9H2</accession>
<dbReference type="Proteomes" id="UP000616779">
    <property type="component" value="Unassembled WGS sequence"/>
</dbReference>
<keyword evidence="3" id="KW-0804">Transcription</keyword>
<sequence>MSKKSLESIAYQLIREKIVNCEYLPGTMLSENELANILNMSRTPIRSALSHLESEGLIVSFQKRGIQVKEISYKEVIDMYEVVLSMLTHTLDQVVLRGYSFPVELLEDLLNQQIQASKTNDYRKYIEYSLLFRRAVISACNNEAMLQTMDSIRDKMIMKSVAHWTQTPHLEHYSANQINESAFKAIRLGHIEEAKRIFIDAFDRLRGRTMLE</sequence>
<evidence type="ECO:0000256" key="3">
    <source>
        <dbReference type="ARBA" id="ARBA00023163"/>
    </source>
</evidence>